<reference evidence="3 4" key="2">
    <citation type="submission" date="2016-08" db="EMBL/GenBank/DDBJ databases">
        <authorList>
            <person name="Seilhamer J.J."/>
        </authorList>
    </citation>
    <scope>NUCLEOTIDE SEQUENCE [LARGE SCALE GENOMIC DNA]</scope>
    <source>
        <strain evidence="3 4">VC14762</strain>
    </source>
</reference>
<keyword evidence="1" id="KW-0472">Membrane</keyword>
<sequence length="69" mass="7631">MSDIAIDIPWPVMMLILGISYWPLWLLVGAGLMYFGMTRLRGIGRIACIVAAVLFIAYTGLGLYVILAR</sequence>
<feature type="transmembrane region" description="Helical" evidence="1">
    <location>
        <begin position="46"/>
        <end position="67"/>
    </location>
</feature>
<comment type="caution">
    <text evidence="3">The sequence shown here is derived from an EMBL/GenBank/DDBJ whole genome shotgun (WGS) entry which is preliminary data.</text>
</comment>
<evidence type="ECO:0000313" key="2">
    <source>
        <dbReference type="EMBL" id="MCW3710463.1"/>
    </source>
</evidence>
<dbReference type="AlphaFoldDB" id="A0A1D2PKX2"/>
<evidence type="ECO:0000313" key="4">
    <source>
        <dbReference type="Proteomes" id="UP000188543"/>
    </source>
</evidence>
<dbReference type="EMBL" id="JYMX02000002">
    <property type="protein sequence ID" value="MCW3710463.1"/>
    <property type="molecule type" value="Genomic_DNA"/>
</dbReference>
<evidence type="ECO:0000313" key="3">
    <source>
        <dbReference type="EMBL" id="ONU92713.1"/>
    </source>
</evidence>
<dbReference type="GeneID" id="56561153"/>
<dbReference type="Proteomes" id="UP000191686">
    <property type="component" value="Unassembled WGS sequence"/>
</dbReference>
<evidence type="ECO:0000256" key="1">
    <source>
        <dbReference type="SAM" id="Phobius"/>
    </source>
</evidence>
<reference evidence="2" key="1">
    <citation type="submission" date="2015-02" db="EMBL/GenBank/DDBJ databases">
        <authorList>
            <person name="Patil P.P."/>
            <person name="Midha S."/>
            <person name="Mali S."/>
            <person name="Gautam V."/>
            <person name="Dash L."/>
            <person name="Kumar S."/>
            <person name="Shastri J."/>
            <person name="Singhal L."/>
            <person name="Patil P.B."/>
        </authorList>
    </citation>
    <scope>NUCLEOTIDE SEQUENCE</scope>
    <source>
        <strain evidence="2">BC-19</strain>
    </source>
</reference>
<name>A0A1D2PKX2_9BURK</name>
<evidence type="ECO:0000313" key="5">
    <source>
        <dbReference type="Proteomes" id="UP000191686"/>
    </source>
</evidence>
<keyword evidence="1" id="KW-0812">Transmembrane</keyword>
<reference evidence="2 5" key="3">
    <citation type="journal article" date="2017" name="Front. Microbiol.">
        <title>Genomics reveals a unique clone of Burkholderia cenocepacia harbouring an actively excising novel genomic island.</title>
        <authorList>
            <person name="Patil P."/>
            <person name="Mali S."/>
            <person name="Midha S."/>
            <person name="Gautam V."/>
            <person name="Dash L."/>
            <person name="Kumar S."/>
            <person name="Shastri J."/>
            <person name="Singhal L."/>
            <person name="Patil P.B."/>
        </authorList>
    </citation>
    <scope>NUCLEOTIDE SEQUENCE [LARGE SCALE GENOMIC DNA]</scope>
    <source>
        <strain evidence="2 5">BC-19</strain>
    </source>
</reference>
<dbReference type="OrthoDB" id="9017368at2"/>
<dbReference type="RefSeq" id="WP_012493113.1">
    <property type="nucleotide sequence ID" value="NZ_CADETK010000013.1"/>
</dbReference>
<gene>
    <name evidence="3" type="ORF">A8E72_02135</name>
    <name evidence="2" type="ORF">UE95_004110</name>
</gene>
<keyword evidence="1" id="KW-1133">Transmembrane helix</keyword>
<proteinExistence type="predicted"/>
<evidence type="ECO:0008006" key="6">
    <source>
        <dbReference type="Google" id="ProtNLM"/>
    </source>
</evidence>
<accession>A0A1D2PKX2</accession>
<feature type="transmembrane region" description="Helical" evidence="1">
    <location>
        <begin position="12"/>
        <end position="34"/>
    </location>
</feature>
<reference evidence="2 5" key="4">
    <citation type="journal article" date="2017" name="Front. Microbiol.">
        <title>Genomics Reveals a Unique Clone of Burkholderia cenocepacia Harboring an Actively Excising Novel Genomic Island.</title>
        <authorList>
            <person name="Patil P.P."/>
            <person name="Mali S."/>
            <person name="Midha S."/>
            <person name="Gautam V."/>
            <person name="Dash L."/>
            <person name="Kumar S."/>
            <person name="Shastri J."/>
            <person name="Singhal L."/>
            <person name="Patil P.B."/>
        </authorList>
    </citation>
    <scope>NUCLEOTIDE SEQUENCE [LARGE SCALE GENOMIC DNA]</scope>
    <source>
        <strain evidence="2 5">BC-19</strain>
    </source>
</reference>
<protein>
    <recommendedName>
        <fullName evidence="6">Transmembrane protein</fullName>
    </recommendedName>
</protein>
<dbReference type="EMBL" id="MUTJ01000012">
    <property type="protein sequence ID" value="ONU92713.1"/>
    <property type="molecule type" value="Genomic_DNA"/>
</dbReference>
<reference evidence="2" key="5">
    <citation type="submission" date="2021-09" db="EMBL/GenBank/DDBJ databases">
        <authorList>
            <person name="Saroha T."/>
            <person name="Patil P."/>
            <person name="Gautam D.V."/>
            <person name="Patil D.P.B."/>
        </authorList>
    </citation>
    <scope>NUCLEOTIDE SEQUENCE</scope>
    <source>
        <strain evidence="2">BC-19</strain>
    </source>
</reference>
<dbReference type="Proteomes" id="UP000188543">
    <property type="component" value="Unassembled WGS sequence"/>
</dbReference>
<organism evidence="3 4">
    <name type="scientific">Burkholderia cenocepacia</name>
    <dbReference type="NCBI Taxonomy" id="95486"/>
    <lineage>
        <taxon>Bacteria</taxon>
        <taxon>Pseudomonadati</taxon>
        <taxon>Pseudomonadota</taxon>
        <taxon>Betaproteobacteria</taxon>
        <taxon>Burkholderiales</taxon>
        <taxon>Burkholderiaceae</taxon>
        <taxon>Burkholderia</taxon>
        <taxon>Burkholderia cepacia complex</taxon>
    </lineage>
</organism>